<dbReference type="RefSeq" id="WP_088518800.1">
    <property type="nucleotide sequence ID" value="NZ_FYDG01000001.1"/>
</dbReference>
<reference evidence="2" key="1">
    <citation type="submission" date="2017-06" db="EMBL/GenBank/DDBJ databases">
        <authorList>
            <person name="Varghese N."/>
            <person name="Submissions S."/>
        </authorList>
    </citation>
    <scope>NUCLEOTIDE SEQUENCE [LARGE SCALE GENOMIC DNA]</scope>
    <source>
        <strain evidence="2">DSM 137</strain>
    </source>
</reference>
<sequence length="89" mass="9904">MLEATDRELADYAEGEIVGSDLGLRAVVKAVVEAMARQAADKDLFRTTLRDLAFTKLRLDGDREQNEMFIAGRKYAAIDAIDELLSLRS</sequence>
<evidence type="ECO:0000313" key="1">
    <source>
        <dbReference type="EMBL" id="SNB52742.1"/>
    </source>
</evidence>
<evidence type="ECO:0000313" key="2">
    <source>
        <dbReference type="Proteomes" id="UP000198418"/>
    </source>
</evidence>
<name>A0A212Q098_RHOAC</name>
<dbReference type="Proteomes" id="UP000198418">
    <property type="component" value="Unassembled WGS sequence"/>
</dbReference>
<dbReference type="AlphaFoldDB" id="A0A212Q098"/>
<organism evidence="1 2">
    <name type="scientific">Rhodoblastus acidophilus</name>
    <name type="common">Rhodopseudomonas acidophila</name>
    <dbReference type="NCBI Taxonomy" id="1074"/>
    <lineage>
        <taxon>Bacteria</taxon>
        <taxon>Pseudomonadati</taxon>
        <taxon>Pseudomonadota</taxon>
        <taxon>Alphaproteobacteria</taxon>
        <taxon>Hyphomicrobiales</taxon>
        <taxon>Rhodoblastaceae</taxon>
        <taxon>Rhodoblastus</taxon>
    </lineage>
</organism>
<accession>A0A212Q098</accession>
<dbReference type="EMBL" id="FYDG01000001">
    <property type="protein sequence ID" value="SNB52742.1"/>
    <property type="molecule type" value="Genomic_DNA"/>
</dbReference>
<gene>
    <name evidence="1" type="ORF">SAMN06265338_101309</name>
</gene>
<protein>
    <submittedName>
        <fullName evidence="1">Uncharacterized protein</fullName>
    </submittedName>
</protein>
<keyword evidence="2" id="KW-1185">Reference proteome</keyword>
<proteinExistence type="predicted"/>